<evidence type="ECO:0000256" key="7">
    <source>
        <dbReference type="ARBA" id="ARBA00022932"/>
    </source>
</evidence>
<evidence type="ECO:0000259" key="11">
    <source>
        <dbReference type="Pfam" id="PF02767"/>
    </source>
</evidence>
<dbReference type="GO" id="GO:0005737">
    <property type="term" value="C:cytoplasm"/>
    <property type="evidence" value="ECO:0007669"/>
    <property type="project" value="UniProtKB-SubCell"/>
</dbReference>
<dbReference type="SUPFAM" id="SSF55979">
    <property type="entry name" value="DNA clamp"/>
    <property type="match status" value="3"/>
</dbReference>
<dbReference type="PANTHER" id="PTHR30478">
    <property type="entry name" value="DNA POLYMERASE III SUBUNIT BETA"/>
    <property type="match status" value="1"/>
</dbReference>
<dbReference type="Gene3D" id="3.10.150.10">
    <property type="entry name" value="DNA Polymerase III, subunit A, domain 2"/>
    <property type="match status" value="1"/>
</dbReference>
<evidence type="ECO:0000313" key="13">
    <source>
        <dbReference type="EMBL" id="KKQ70410.1"/>
    </source>
</evidence>
<evidence type="ECO:0000256" key="3">
    <source>
        <dbReference type="ARBA" id="ARBA00022490"/>
    </source>
</evidence>
<keyword evidence="3 9" id="KW-0963">Cytoplasm</keyword>
<feature type="domain" description="DNA polymerase III beta sliding clamp C-terminal" evidence="12">
    <location>
        <begin position="252"/>
        <end position="371"/>
    </location>
</feature>
<dbReference type="CDD" id="cd00140">
    <property type="entry name" value="beta_clamp"/>
    <property type="match status" value="1"/>
</dbReference>
<evidence type="ECO:0000256" key="8">
    <source>
        <dbReference type="ARBA" id="ARBA00023125"/>
    </source>
</evidence>
<dbReference type="InterPro" id="IPR001001">
    <property type="entry name" value="DNA_polIII_beta"/>
</dbReference>
<evidence type="ECO:0000256" key="5">
    <source>
        <dbReference type="ARBA" id="ARBA00022695"/>
    </source>
</evidence>
<evidence type="ECO:0000259" key="10">
    <source>
        <dbReference type="Pfam" id="PF00712"/>
    </source>
</evidence>
<keyword evidence="5 9" id="KW-0548">Nucleotidyltransferase</keyword>
<dbReference type="NCBIfam" id="TIGR00663">
    <property type="entry name" value="dnan"/>
    <property type="match status" value="1"/>
</dbReference>
<dbReference type="GO" id="GO:0003887">
    <property type="term" value="F:DNA-directed DNA polymerase activity"/>
    <property type="evidence" value="ECO:0007669"/>
    <property type="project" value="UniProtKB-UniRule"/>
</dbReference>
<dbReference type="Proteomes" id="UP000034406">
    <property type="component" value="Unassembled WGS sequence"/>
</dbReference>
<feature type="domain" description="DNA polymerase III beta sliding clamp N-terminal" evidence="10">
    <location>
        <begin position="1"/>
        <end position="117"/>
    </location>
</feature>
<dbReference type="PANTHER" id="PTHR30478:SF0">
    <property type="entry name" value="BETA SLIDING CLAMP"/>
    <property type="match status" value="1"/>
</dbReference>
<dbReference type="InterPro" id="IPR022637">
    <property type="entry name" value="DNA_polIII_beta_cen"/>
</dbReference>
<dbReference type="Pfam" id="PF02768">
    <property type="entry name" value="DNA_pol3_beta_3"/>
    <property type="match status" value="1"/>
</dbReference>
<feature type="domain" description="DNA polymerase III beta sliding clamp central" evidence="11">
    <location>
        <begin position="130"/>
        <end position="248"/>
    </location>
</feature>
<dbReference type="Pfam" id="PF02767">
    <property type="entry name" value="DNA_pol3_beta_2"/>
    <property type="match status" value="1"/>
</dbReference>
<dbReference type="AlphaFoldDB" id="A0A0G0K4M5"/>
<evidence type="ECO:0000256" key="9">
    <source>
        <dbReference type="PIRNR" id="PIRNR000804"/>
    </source>
</evidence>
<sequence length="374" mass="41252">MKFSVLQENLNTALQNVSRFVSPKTQLPILSNILFQSDQGRLKLSATNLELGINYWLGAKLEDEGSFTIPSKEITEFVSYLSAGKIDVDLNDKSLLTVNSAKASSTFTTSPATDFPTSPSLDLSKAFDLDLSLLTKTVNQIVFASASDDTRPILTSVYWHFTPDQFTIAATDGFRLSVKTSKLVNPLNIQTDPDGFTFLVPARTLAEVVKLAKTSKTVKLGPSPDEHQLVFVLEDLELVSRLVQGDFPPFQKIIPKETATKVYLDRAELTQAIKIVSVFARESANVVKFSLKTNSIELSANAPQLGQNKVDVDARIEGAPLDIAFNFKFVSDFLNICTGDEVLIELNEPLSSAIFRDQADPEFTHIIMPVRIQD</sequence>
<gene>
    <name evidence="13" type="ORF">US90_C0007G0023</name>
</gene>
<dbReference type="InterPro" id="IPR046938">
    <property type="entry name" value="DNA_clamp_sf"/>
</dbReference>
<keyword evidence="6 9" id="KW-0235">DNA replication</keyword>
<proteinExistence type="inferred from homology"/>
<name>A0A0G0K4M5_9BACT</name>
<dbReference type="Pfam" id="PF00712">
    <property type="entry name" value="DNA_pol3_beta"/>
    <property type="match status" value="1"/>
</dbReference>
<keyword evidence="8" id="KW-0238">DNA-binding</keyword>
<accession>A0A0G0K4M5</accession>
<comment type="subcellular location">
    <subcellularLocation>
        <location evidence="1 9">Cytoplasm</location>
    </subcellularLocation>
</comment>
<dbReference type="GO" id="GO:0006271">
    <property type="term" value="P:DNA strand elongation involved in DNA replication"/>
    <property type="evidence" value="ECO:0007669"/>
    <property type="project" value="TreeGrafter"/>
</dbReference>
<evidence type="ECO:0000313" key="14">
    <source>
        <dbReference type="Proteomes" id="UP000034406"/>
    </source>
</evidence>
<dbReference type="EMBL" id="LBUT01000007">
    <property type="protein sequence ID" value="KKQ70410.1"/>
    <property type="molecule type" value="Genomic_DNA"/>
</dbReference>
<dbReference type="GO" id="GO:0008408">
    <property type="term" value="F:3'-5' exonuclease activity"/>
    <property type="evidence" value="ECO:0007669"/>
    <property type="project" value="InterPro"/>
</dbReference>
<organism evidence="13 14">
    <name type="scientific">Candidatus Shapirobacteria bacterium GW2011_GWE2_38_30</name>
    <dbReference type="NCBI Taxonomy" id="1618490"/>
    <lineage>
        <taxon>Bacteria</taxon>
        <taxon>Candidatus Shapironibacteriota</taxon>
    </lineage>
</organism>
<comment type="caution">
    <text evidence="13">The sequence shown here is derived from an EMBL/GenBank/DDBJ whole genome shotgun (WGS) entry which is preliminary data.</text>
</comment>
<dbReference type="STRING" id="1618490.US90_C0007G0023"/>
<dbReference type="InterPro" id="IPR022634">
    <property type="entry name" value="DNA_polIII_beta_N"/>
</dbReference>
<dbReference type="PIRSF" id="PIRSF000804">
    <property type="entry name" value="DNA_pol_III_b"/>
    <property type="match status" value="1"/>
</dbReference>
<evidence type="ECO:0000256" key="4">
    <source>
        <dbReference type="ARBA" id="ARBA00022679"/>
    </source>
</evidence>
<evidence type="ECO:0000256" key="1">
    <source>
        <dbReference type="ARBA" id="ARBA00004496"/>
    </source>
</evidence>
<comment type="function">
    <text evidence="9">Confers DNA tethering and processivity to DNA polymerases and other proteins. Acts as a clamp, forming a ring around DNA (a reaction catalyzed by the clamp-loading complex) which diffuses in an ATP-independent manner freely and bidirectionally along dsDNA. Initially characterized for its ability to contact the catalytic subunit of DNA polymerase III (Pol III), a complex, multichain enzyme responsible for most of the replicative synthesis in bacteria; Pol III exhibits 3'-5' exonuclease proofreading activity. The beta chain is required for initiation of replication as well as for processivity of DNA replication.</text>
</comment>
<dbReference type="InterPro" id="IPR022635">
    <property type="entry name" value="DNA_polIII_beta_C"/>
</dbReference>
<keyword evidence="7 9" id="KW-0239">DNA-directed DNA polymerase</keyword>
<evidence type="ECO:0000259" key="12">
    <source>
        <dbReference type="Pfam" id="PF02768"/>
    </source>
</evidence>
<evidence type="ECO:0000256" key="6">
    <source>
        <dbReference type="ARBA" id="ARBA00022705"/>
    </source>
</evidence>
<dbReference type="GO" id="GO:0009360">
    <property type="term" value="C:DNA polymerase III complex"/>
    <property type="evidence" value="ECO:0007669"/>
    <property type="project" value="InterPro"/>
</dbReference>
<dbReference type="GO" id="GO:0003677">
    <property type="term" value="F:DNA binding"/>
    <property type="evidence" value="ECO:0007669"/>
    <property type="project" value="UniProtKB-UniRule"/>
</dbReference>
<comment type="subunit">
    <text evidence="9">Forms a ring-shaped head-to-tail homodimer around DNA.</text>
</comment>
<keyword evidence="4 9" id="KW-0808">Transferase</keyword>
<evidence type="ECO:0000256" key="2">
    <source>
        <dbReference type="ARBA" id="ARBA00010752"/>
    </source>
</evidence>
<dbReference type="Gene3D" id="3.70.10.10">
    <property type="match status" value="1"/>
</dbReference>
<dbReference type="SMART" id="SM00480">
    <property type="entry name" value="POL3Bc"/>
    <property type="match status" value="1"/>
</dbReference>
<comment type="similarity">
    <text evidence="2 9">Belongs to the beta sliding clamp family.</text>
</comment>
<protein>
    <recommendedName>
        <fullName evidence="9">Beta sliding clamp</fullName>
    </recommendedName>
</protein>
<reference evidence="13 14" key="1">
    <citation type="journal article" date="2015" name="Nature">
        <title>rRNA introns, odd ribosomes, and small enigmatic genomes across a large radiation of phyla.</title>
        <authorList>
            <person name="Brown C.T."/>
            <person name="Hug L.A."/>
            <person name="Thomas B.C."/>
            <person name="Sharon I."/>
            <person name="Castelle C.J."/>
            <person name="Singh A."/>
            <person name="Wilkins M.J."/>
            <person name="Williams K.H."/>
            <person name="Banfield J.F."/>
        </authorList>
    </citation>
    <scope>NUCLEOTIDE SEQUENCE [LARGE SCALE GENOMIC DNA]</scope>
</reference>